<evidence type="ECO:0000256" key="1">
    <source>
        <dbReference type="SAM" id="MobiDB-lite"/>
    </source>
</evidence>
<keyword evidence="3" id="KW-1185">Reference proteome</keyword>
<dbReference type="Proteomes" id="UP000075885">
    <property type="component" value="Unassembled WGS sequence"/>
</dbReference>
<evidence type="ECO:0000313" key="3">
    <source>
        <dbReference type="Proteomes" id="UP000075885"/>
    </source>
</evidence>
<dbReference type="VEuPathDB" id="VectorBase:AEPI010974"/>
<proteinExistence type="predicted"/>
<feature type="region of interest" description="Disordered" evidence="1">
    <location>
        <begin position="139"/>
        <end position="162"/>
    </location>
</feature>
<reference evidence="2" key="2">
    <citation type="submission" date="2020-05" db="UniProtKB">
        <authorList>
            <consortium name="EnsemblMetazoa"/>
        </authorList>
    </citation>
    <scope>IDENTIFICATION</scope>
    <source>
        <strain evidence="2">Epiroticus2</strain>
    </source>
</reference>
<evidence type="ECO:0000313" key="2">
    <source>
        <dbReference type="EnsemblMetazoa" id="AEPI010974-PA"/>
    </source>
</evidence>
<accession>A0A182PVI7</accession>
<reference evidence="3" key="1">
    <citation type="submission" date="2013-03" db="EMBL/GenBank/DDBJ databases">
        <title>The Genome Sequence of Anopheles epiroticus epiroticus2.</title>
        <authorList>
            <consortium name="The Broad Institute Genomics Platform"/>
            <person name="Neafsey D.E."/>
            <person name="Howell P."/>
            <person name="Walker B."/>
            <person name="Young S.K."/>
            <person name="Zeng Q."/>
            <person name="Gargeya S."/>
            <person name="Fitzgerald M."/>
            <person name="Haas B."/>
            <person name="Abouelleil A."/>
            <person name="Allen A.W."/>
            <person name="Alvarado L."/>
            <person name="Arachchi H.M."/>
            <person name="Berlin A.M."/>
            <person name="Chapman S.B."/>
            <person name="Gainer-Dewar J."/>
            <person name="Goldberg J."/>
            <person name="Griggs A."/>
            <person name="Gujja S."/>
            <person name="Hansen M."/>
            <person name="Howarth C."/>
            <person name="Imamovic A."/>
            <person name="Ireland A."/>
            <person name="Larimer J."/>
            <person name="McCowan C."/>
            <person name="Murphy C."/>
            <person name="Pearson M."/>
            <person name="Poon T.W."/>
            <person name="Priest M."/>
            <person name="Roberts A."/>
            <person name="Saif S."/>
            <person name="Shea T."/>
            <person name="Sisk P."/>
            <person name="Sykes S."/>
            <person name="Wortman J."/>
            <person name="Nusbaum C."/>
            <person name="Birren B."/>
        </authorList>
    </citation>
    <scope>NUCLEOTIDE SEQUENCE [LARGE SCALE GENOMIC DNA]</scope>
    <source>
        <strain evidence="3">Epiroticus2</strain>
    </source>
</reference>
<organism evidence="2 3">
    <name type="scientific">Anopheles epiroticus</name>
    <dbReference type="NCBI Taxonomy" id="199890"/>
    <lineage>
        <taxon>Eukaryota</taxon>
        <taxon>Metazoa</taxon>
        <taxon>Ecdysozoa</taxon>
        <taxon>Arthropoda</taxon>
        <taxon>Hexapoda</taxon>
        <taxon>Insecta</taxon>
        <taxon>Pterygota</taxon>
        <taxon>Neoptera</taxon>
        <taxon>Endopterygota</taxon>
        <taxon>Diptera</taxon>
        <taxon>Nematocera</taxon>
        <taxon>Culicoidea</taxon>
        <taxon>Culicidae</taxon>
        <taxon>Anophelinae</taxon>
        <taxon>Anopheles</taxon>
    </lineage>
</organism>
<protein>
    <submittedName>
        <fullName evidence="2">Uncharacterized protein</fullName>
    </submittedName>
</protein>
<dbReference type="EnsemblMetazoa" id="AEPI010974-RA">
    <property type="protein sequence ID" value="AEPI010974-PA"/>
    <property type="gene ID" value="AEPI010974"/>
</dbReference>
<name>A0A182PVI7_9DIPT</name>
<sequence>MASKWNYRGLTAGPLVLSVLYCCATFQWPLVMAEPFYYPPAYYYSTKSWNRPIAGSYGYYQQPSTAAESQNVAVYSAVPNYYGADYEDYQSTLSREKALDDPYLRTNFNNYARFFYYPTARIGDWRDINNGAKYYNSKRRQDSVLPAESKPETTTKQRPRKKKLFVPNVWG</sequence>
<dbReference type="AlphaFoldDB" id="A0A182PVI7"/>